<evidence type="ECO:0000256" key="3">
    <source>
        <dbReference type="ARBA" id="ARBA00022692"/>
    </source>
</evidence>
<dbReference type="Proteomes" id="UP001597261">
    <property type="component" value="Unassembled WGS sequence"/>
</dbReference>
<evidence type="ECO:0000256" key="5">
    <source>
        <dbReference type="ARBA" id="ARBA00023136"/>
    </source>
</evidence>
<gene>
    <name evidence="7" type="ORF">ACFSL4_04385</name>
</gene>
<evidence type="ECO:0000313" key="7">
    <source>
        <dbReference type="EMBL" id="MFD1657487.1"/>
    </source>
</evidence>
<name>A0ABW4ILH7_9ACTN</name>
<dbReference type="RefSeq" id="WP_381078698.1">
    <property type="nucleotide sequence ID" value="NZ_JBHUDX010000011.1"/>
</dbReference>
<dbReference type="EMBL" id="JBHUDX010000011">
    <property type="protein sequence ID" value="MFD1657487.1"/>
    <property type="molecule type" value="Genomic_DNA"/>
</dbReference>
<comment type="subcellular location">
    <subcellularLocation>
        <location evidence="1">Cell membrane</location>
        <topology evidence="1">Multi-pass membrane protein</topology>
    </subcellularLocation>
</comment>
<feature type="domain" description="Na+/H+ antiporter MnhB subunit-related protein" evidence="6">
    <location>
        <begin position="11"/>
        <end position="74"/>
    </location>
</feature>
<keyword evidence="3" id="KW-0812">Transmembrane</keyword>
<evidence type="ECO:0000259" key="6">
    <source>
        <dbReference type="Pfam" id="PF04039"/>
    </source>
</evidence>
<dbReference type="InterPro" id="IPR007182">
    <property type="entry name" value="MnhB"/>
</dbReference>
<evidence type="ECO:0000313" key="8">
    <source>
        <dbReference type="Proteomes" id="UP001597261"/>
    </source>
</evidence>
<keyword evidence="8" id="KW-1185">Reference proteome</keyword>
<accession>A0ABW4ILH7</accession>
<keyword evidence="2" id="KW-1003">Cell membrane</keyword>
<dbReference type="Pfam" id="PF04039">
    <property type="entry name" value="MnhB"/>
    <property type="match status" value="1"/>
</dbReference>
<proteinExistence type="predicted"/>
<keyword evidence="4" id="KW-1133">Transmembrane helix</keyword>
<reference evidence="8" key="1">
    <citation type="journal article" date="2019" name="Int. J. Syst. Evol. Microbiol.">
        <title>The Global Catalogue of Microorganisms (GCM) 10K type strain sequencing project: providing services to taxonomists for standard genome sequencing and annotation.</title>
        <authorList>
            <consortium name="The Broad Institute Genomics Platform"/>
            <consortium name="The Broad Institute Genome Sequencing Center for Infectious Disease"/>
            <person name="Wu L."/>
            <person name="Ma J."/>
        </authorList>
    </citation>
    <scope>NUCLEOTIDE SEQUENCE [LARGE SCALE GENOMIC DNA]</scope>
    <source>
        <strain evidence="8">CGMCC 1.12470</strain>
    </source>
</reference>
<keyword evidence="5" id="KW-0472">Membrane</keyword>
<comment type="caution">
    <text evidence="7">The sequence shown here is derived from an EMBL/GenBank/DDBJ whole genome shotgun (WGS) entry which is preliminary data.</text>
</comment>
<evidence type="ECO:0000256" key="1">
    <source>
        <dbReference type="ARBA" id="ARBA00004651"/>
    </source>
</evidence>
<sequence length="79" mass="7883">MCGTTRTPRCGYLTPGGGFQDGVVRAAALLIWIAGSHRAHRALTPTSLVDAAEGTGAAGCIAVGVGAMVAGQPFPAAFR</sequence>
<evidence type="ECO:0000256" key="4">
    <source>
        <dbReference type="ARBA" id="ARBA00022989"/>
    </source>
</evidence>
<protein>
    <submittedName>
        <fullName evidence="7">MnhB domain-containing protein</fullName>
    </submittedName>
</protein>
<organism evidence="7 8">
    <name type="scientific">Streptomyces caeni</name>
    <dbReference type="NCBI Taxonomy" id="2307231"/>
    <lineage>
        <taxon>Bacteria</taxon>
        <taxon>Bacillati</taxon>
        <taxon>Actinomycetota</taxon>
        <taxon>Actinomycetes</taxon>
        <taxon>Kitasatosporales</taxon>
        <taxon>Streptomycetaceae</taxon>
        <taxon>Streptomyces</taxon>
    </lineage>
</organism>
<evidence type="ECO:0000256" key="2">
    <source>
        <dbReference type="ARBA" id="ARBA00022475"/>
    </source>
</evidence>